<dbReference type="Gene3D" id="3.40.50.12500">
    <property type="match status" value="1"/>
</dbReference>
<evidence type="ECO:0000313" key="2">
    <source>
        <dbReference type="EMBL" id="NIH56714.1"/>
    </source>
</evidence>
<dbReference type="RefSeq" id="WP_167165856.1">
    <property type="nucleotide sequence ID" value="NZ_BAAAOO010000015.1"/>
</dbReference>
<organism evidence="2 3">
    <name type="scientific">Brooklawnia cerclae</name>
    <dbReference type="NCBI Taxonomy" id="349934"/>
    <lineage>
        <taxon>Bacteria</taxon>
        <taxon>Bacillati</taxon>
        <taxon>Actinomycetota</taxon>
        <taxon>Actinomycetes</taxon>
        <taxon>Propionibacteriales</taxon>
        <taxon>Propionibacteriaceae</taxon>
        <taxon>Brooklawnia</taxon>
    </lineage>
</organism>
<evidence type="ECO:0000256" key="1">
    <source>
        <dbReference type="ARBA" id="ARBA00038414"/>
    </source>
</evidence>
<proteinExistence type="inferred from homology"/>
<dbReference type="PANTHER" id="PTHR28047">
    <property type="entry name" value="PROTEIN DCG1"/>
    <property type="match status" value="1"/>
</dbReference>
<protein>
    <submittedName>
        <fullName evidence="2">Asp/Glu/hydantoin racemase</fullName>
    </submittedName>
</protein>
<dbReference type="InterPro" id="IPR015942">
    <property type="entry name" value="Asp/Glu/hydantoin_racemase"/>
</dbReference>
<dbReference type="InterPro" id="IPR052186">
    <property type="entry name" value="Hydantoin_racemase-like"/>
</dbReference>
<dbReference type="Proteomes" id="UP000749311">
    <property type="component" value="Unassembled WGS sequence"/>
</dbReference>
<keyword evidence="3" id="KW-1185">Reference proteome</keyword>
<gene>
    <name evidence="2" type="ORF">FB473_001359</name>
</gene>
<dbReference type="PANTHER" id="PTHR28047:SF5">
    <property type="entry name" value="PROTEIN DCG1"/>
    <property type="match status" value="1"/>
</dbReference>
<dbReference type="EMBL" id="JAAMOZ010000001">
    <property type="protein sequence ID" value="NIH56714.1"/>
    <property type="molecule type" value="Genomic_DNA"/>
</dbReference>
<accession>A0ABX0SFP2</accession>
<reference evidence="2 3" key="1">
    <citation type="submission" date="2020-02" db="EMBL/GenBank/DDBJ databases">
        <title>Sequencing the genomes of 1000 actinobacteria strains.</title>
        <authorList>
            <person name="Klenk H.-P."/>
        </authorList>
    </citation>
    <scope>NUCLEOTIDE SEQUENCE [LARGE SCALE GENOMIC DNA]</scope>
    <source>
        <strain evidence="2 3">DSM 19609</strain>
    </source>
</reference>
<evidence type="ECO:0000313" key="3">
    <source>
        <dbReference type="Proteomes" id="UP000749311"/>
    </source>
</evidence>
<sequence length="224" mass="22953">MRLLCLNPNGSATTTDVIRGVADSWAHEHPGCTVVTRYLPGAPELLVTQDDSDAVAGRVREQIRDLPALGFDAMVVACHGDPGLPVGREDSSIPVVGVGWASMATAASTGSWGVICISPAIADDKIGQAVRYGLGAPDYLVGAGRNDYETASPAAAADLTAIVDGMVARGIRSTVLGCATMSALAPTVRERTGADVIEPIAAGLDAAIRLLARRMPGAVLPAAR</sequence>
<dbReference type="InterPro" id="IPR053714">
    <property type="entry name" value="Iso_Racemase_Enz_sf"/>
</dbReference>
<dbReference type="Pfam" id="PF01177">
    <property type="entry name" value="Asp_Glu_race"/>
    <property type="match status" value="1"/>
</dbReference>
<name>A0ABX0SFP2_9ACTN</name>
<comment type="similarity">
    <text evidence="1">Belongs to the HyuE racemase family.</text>
</comment>
<comment type="caution">
    <text evidence="2">The sequence shown here is derived from an EMBL/GenBank/DDBJ whole genome shotgun (WGS) entry which is preliminary data.</text>
</comment>